<comment type="caution">
    <text evidence="1">The sequence shown here is derived from an EMBL/GenBank/DDBJ whole genome shotgun (WGS) entry which is preliminary data.</text>
</comment>
<gene>
    <name evidence="1" type="ORF">HPULCUR_010212</name>
</gene>
<name>A0ABP9YCM2_9FUNG</name>
<dbReference type="EMBL" id="BAABUJ010000037">
    <property type="protein sequence ID" value="GAA5804709.1"/>
    <property type="molecule type" value="Genomic_DNA"/>
</dbReference>
<protein>
    <submittedName>
        <fullName evidence="1">Uncharacterized protein</fullName>
    </submittedName>
</protein>
<dbReference type="Proteomes" id="UP001476247">
    <property type="component" value="Unassembled WGS sequence"/>
</dbReference>
<reference evidence="1 2" key="1">
    <citation type="submission" date="2024-04" db="EMBL/GenBank/DDBJ databases">
        <title>genome sequences of Mucor flavus KT1a and Helicostylum pulchrum KT1b strains isolation_sourced from the surface of a dry-aged beef.</title>
        <authorList>
            <person name="Toyotome T."/>
            <person name="Hosono M."/>
            <person name="Torimaru M."/>
            <person name="Fukuda K."/>
            <person name="Mikami N."/>
        </authorList>
    </citation>
    <scope>NUCLEOTIDE SEQUENCE [LARGE SCALE GENOMIC DNA]</scope>
    <source>
        <strain evidence="1 2">KT1b</strain>
    </source>
</reference>
<accession>A0ABP9YCM2</accession>
<proteinExistence type="predicted"/>
<keyword evidence="2" id="KW-1185">Reference proteome</keyword>
<organism evidence="1 2">
    <name type="scientific">Helicostylum pulchrum</name>
    <dbReference type="NCBI Taxonomy" id="562976"/>
    <lineage>
        <taxon>Eukaryota</taxon>
        <taxon>Fungi</taxon>
        <taxon>Fungi incertae sedis</taxon>
        <taxon>Mucoromycota</taxon>
        <taxon>Mucoromycotina</taxon>
        <taxon>Mucoromycetes</taxon>
        <taxon>Mucorales</taxon>
        <taxon>Mucorineae</taxon>
        <taxon>Mucoraceae</taxon>
        <taxon>Helicostylum</taxon>
    </lineage>
</organism>
<evidence type="ECO:0000313" key="1">
    <source>
        <dbReference type="EMBL" id="GAA5804709.1"/>
    </source>
</evidence>
<sequence>MQSYERFQTDLRVVLTLLLRIHLSPKRFFGKKATKSSVVSNKDSKRKKSRNQKYSKYKAMSDLFKILQKFNSSDNYGNKFHVIQNTVTEEECKDDSVRTDICEEDKERPDVSSSKIRALVSVSMMLCQYDSTEGSIDHVYVKRQLYADKQESIATESLQTTREIEGSTDTYHTTENVQEELSNHTATIKKSKWLRKELQKEFKVAEKERMDKTSVFRQTGKDSWDTHLYAELKSQRDLCNRLYGKIDQISSSIKND</sequence>
<evidence type="ECO:0000313" key="2">
    <source>
        <dbReference type="Proteomes" id="UP001476247"/>
    </source>
</evidence>